<feature type="transmembrane region" description="Helical" evidence="1">
    <location>
        <begin position="164"/>
        <end position="186"/>
    </location>
</feature>
<reference evidence="2" key="1">
    <citation type="submission" date="2020-02" db="EMBL/GenBank/DDBJ databases">
        <authorList>
            <person name="Meier V. D."/>
        </authorList>
    </citation>
    <scope>NUCLEOTIDE SEQUENCE</scope>
    <source>
        <strain evidence="2">AVDCRST_MAG80</strain>
    </source>
</reference>
<keyword evidence="1" id="KW-0472">Membrane</keyword>
<dbReference type="AlphaFoldDB" id="A0A6J4QDL2"/>
<organism evidence="2">
    <name type="scientific">uncultured Rubrobacteraceae bacterium</name>
    <dbReference type="NCBI Taxonomy" id="349277"/>
    <lineage>
        <taxon>Bacteria</taxon>
        <taxon>Bacillati</taxon>
        <taxon>Actinomycetota</taxon>
        <taxon>Rubrobacteria</taxon>
        <taxon>Rubrobacterales</taxon>
        <taxon>Rubrobacteraceae</taxon>
        <taxon>environmental samples</taxon>
    </lineage>
</organism>
<protein>
    <submittedName>
        <fullName evidence="2">Uncharacterized protein</fullName>
    </submittedName>
</protein>
<feature type="transmembrane region" description="Helical" evidence="1">
    <location>
        <begin position="95"/>
        <end position="116"/>
    </location>
</feature>
<evidence type="ECO:0000256" key="1">
    <source>
        <dbReference type="SAM" id="Phobius"/>
    </source>
</evidence>
<gene>
    <name evidence="2" type="ORF">AVDCRST_MAG80-1407</name>
</gene>
<feature type="transmembrane region" description="Helical" evidence="1">
    <location>
        <begin position="268"/>
        <end position="288"/>
    </location>
</feature>
<name>A0A6J4QDL2_9ACTN</name>
<keyword evidence="1" id="KW-0812">Transmembrane</keyword>
<evidence type="ECO:0000313" key="2">
    <source>
        <dbReference type="EMBL" id="CAA9441848.1"/>
    </source>
</evidence>
<feature type="transmembrane region" description="Helical" evidence="1">
    <location>
        <begin position="234"/>
        <end position="256"/>
    </location>
</feature>
<feature type="transmembrane region" description="Helical" evidence="1">
    <location>
        <begin position="136"/>
        <end position="157"/>
    </location>
</feature>
<proteinExistence type="predicted"/>
<sequence length="329" mass="35097">MSTPALPDPNRLSIPDPRDLLIRAWAFSRPLTLVGVAMLLTLLAALAGILVDPRIVTGAPAWLKPAKFAISISIYCFTLLWLLTFVWGRPRLVGLIAWVTAIALLIEMVLIAYAAALGTTSHFNVSTPVSAAVWTTMGLSVVLVWVANLLTIVLLLIQRLPYPAFAWALRLGLIVSFVGMGLAFLMTSPTPGQIQAAGVDGEMPIAGAHSVGVEDGGSGLPITNWSTTGGDLRVAHFFGLHALQALPLFGFLVTIFGPGWLRSSHRVALVWLMGLVYLGLVLLLAWQALRGQPVVSPDALTLGTLFALFTAAGAVASAVVLRARRTRER</sequence>
<accession>A0A6J4QDL2</accession>
<feature type="transmembrane region" description="Helical" evidence="1">
    <location>
        <begin position="70"/>
        <end position="88"/>
    </location>
</feature>
<keyword evidence="1" id="KW-1133">Transmembrane helix</keyword>
<feature type="transmembrane region" description="Helical" evidence="1">
    <location>
        <begin position="300"/>
        <end position="321"/>
    </location>
</feature>
<dbReference type="EMBL" id="CADCVC010000121">
    <property type="protein sequence ID" value="CAA9441848.1"/>
    <property type="molecule type" value="Genomic_DNA"/>
</dbReference>
<feature type="transmembrane region" description="Helical" evidence="1">
    <location>
        <begin position="31"/>
        <end position="50"/>
    </location>
</feature>